<feature type="transmembrane region" description="Helical" evidence="1">
    <location>
        <begin position="57"/>
        <end position="77"/>
    </location>
</feature>
<evidence type="ECO:0000313" key="2">
    <source>
        <dbReference type="EMBL" id="OGM91005.1"/>
    </source>
</evidence>
<name>A0A1F8DT57_9BACT</name>
<keyword evidence="1" id="KW-1133">Transmembrane helix</keyword>
<sequence>MIEDLSQINSLLVQFIKPAAFAIFLMMAVFYAVISMVFSYHWKTYGLNRFSVWKAQVIYLLVSISLLVVAASSLSGIQ</sequence>
<dbReference type="STRING" id="1802557.A3A20_00285"/>
<comment type="caution">
    <text evidence="2">The sequence shown here is derived from an EMBL/GenBank/DDBJ whole genome shotgun (WGS) entry which is preliminary data.</text>
</comment>
<dbReference type="Proteomes" id="UP000178946">
    <property type="component" value="Unassembled WGS sequence"/>
</dbReference>
<gene>
    <name evidence="2" type="ORF">A3A20_00285</name>
</gene>
<reference evidence="2 3" key="1">
    <citation type="journal article" date="2016" name="Nat. Commun.">
        <title>Thousands of microbial genomes shed light on interconnected biogeochemical processes in an aquifer system.</title>
        <authorList>
            <person name="Anantharaman K."/>
            <person name="Brown C.T."/>
            <person name="Hug L.A."/>
            <person name="Sharon I."/>
            <person name="Castelle C.J."/>
            <person name="Probst A.J."/>
            <person name="Thomas B.C."/>
            <person name="Singh A."/>
            <person name="Wilkins M.J."/>
            <person name="Karaoz U."/>
            <person name="Brodie E.L."/>
            <person name="Williams K.H."/>
            <person name="Hubbard S.S."/>
            <person name="Banfield J.F."/>
        </authorList>
    </citation>
    <scope>NUCLEOTIDE SEQUENCE [LARGE SCALE GENOMIC DNA]</scope>
</reference>
<feature type="transmembrane region" description="Helical" evidence="1">
    <location>
        <begin position="21"/>
        <end position="42"/>
    </location>
</feature>
<proteinExistence type="predicted"/>
<accession>A0A1F8DT57</accession>
<dbReference type="EMBL" id="MGIR01000005">
    <property type="protein sequence ID" value="OGM91005.1"/>
    <property type="molecule type" value="Genomic_DNA"/>
</dbReference>
<evidence type="ECO:0000313" key="3">
    <source>
        <dbReference type="Proteomes" id="UP000178946"/>
    </source>
</evidence>
<keyword evidence="1" id="KW-0812">Transmembrane</keyword>
<evidence type="ECO:0000256" key="1">
    <source>
        <dbReference type="SAM" id="Phobius"/>
    </source>
</evidence>
<protein>
    <submittedName>
        <fullName evidence="2">Uncharacterized protein</fullName>
    </submittedName>
</protein>
<organism evidence="2 3">
    <name type="scientific">Candidatus Wolfebacteria bacterium RIFCSPLOWO2_01_FULL_45_19</name>
    <dbReference type="NCBI Taxonomy" id="1802557"/>
    <lineage>
        <taxon>Bacteria</taxon>
        <taxon>Candidatus Wolfeibacteriota</taxon>
    </lineage>
</organism>
<keyword evidence="1" id="KW-0472">Membrane</keyword>
<dbReference type="AlphaFoldDB" id="A0A1F8DT57"/>